<keyword evidence="1 9" id="KW-0436">Ligase</keyword>
<dbReference type="Gene3D" id="3.40.50.880">
    <property type="match status" value="1"/>
</dbReference>
<evidence type="ECO:0000256" key="2">
    <source>
        <dbReference type="ARBA" id="ARBA00022723"/>
    </source>
</evidence>
<dbReference type="InterPro" id="IPR010918">
    <property type="entry name" value="PurM-like_C_dom"/>
</dbReference>
<dbReference type="InterPro" id="IPR010141">
    <property type="entry name" value="FGAM_synthase"/>
</dbReference>
<dbReference type="CDD" id="cd02203">
    <property type="entry name" value="PurL_repeat1"/>
    <property type="match status" value="1"/>
</dbReference>
<protein>
    <submittedName>
        <fullName evidence="9">Phosphoribosylformylglycinamidine synthase</fullName>
        <ecNumber evidence="9">6.3.5.3</ecNumber>
    </submittedName>
</protein>
<dbReference type="SUPFAM" id="SSF55326">
    <property type="entry name" value="PurM N-terminal domain-like"/>
    <property type="match status" value="2"/>
</dbReference>
<dbReference type="PANTHER" id="PTHR10099:SF1">
    <property type="entry name" value="PHOSPHORIBOSYLFORMYLGLYCINAMIDINE SYNTHASE"/>
    <property type="match status" value="1"/>
</dbReference>
<dbReference type="SUPFAM" id="SSF52317">
    <property type="entry name" value="Class I glutamine amidotransferase-like"/>
    <property type="match status" value="1"/>
</dbReference>
<evidence type="ECO:0000256" key="3">
    <source>
        <dbReference type="ARBA" id="ARBA00022741"/>
    </source>
</evidence>
<dbReference type="CDD" id="cd02204">
    <property type="entry name" value="PurL_repeat2"/>
    <property type="match status" value="1"/>
</dbReference>
<evidence type="ECO:0000259" key="8">
    <source>
        <dbReference type="Pfam" id="PF18072"/>
    </source>
</evidence>
<sequence>MNKRIFIQKKSQFDVHSKKVTKEIQNLVTDIECKVFVIYDLFEITDSQLEETLFQVFADPVTDIVHHDLNSICHPELVEGKAQHYFAVEPLPGQFDQRADSADQCLHLLGVAEAKVKSGYLYMFENVSESDLEKVKNYLINPIESREKDLNELSFNESTEIKPVPTVQGFIDFDSNQLENLHKEFGFSMGMDDLEFIQDHFKSIQRNPTETELKVLDTYWSDHCRHTTFETEITEVKFENQFQETLQRTFDYYLNLRQELGITKPIRLMDMATIMGKYLSKTGKVNNIDVSEEINACSIVVPIDVDGVEEEWLLQFKNETHNHPTEVEPFGGASTCVGGAIRDPLSGRAYVFQAMRVTGSANPLEKIEDTLPGKLPQRKITKEAANGYSSYGNQIGLATTFVKEIYDEGYKAKRMEVGFVAGAVKKDWVRREEPLAGDKVILLGGRTGRDGVGGATGSSKTHDGQKIEELSSEVQKGNAIVERKIQRLFRNKEVLALIKKCNDFGAGGVSVAIGEIARGVNVNLDTLPLKYLGLNGTEIALSESQERMAVVVEAKDVEKFIQFAEVENLEATMVAEVTSDDVMTMWWKGTKIVELDRKFLDTNGVRKQAKARVEKGETLNPFEAKEFNKENFIQLLKELNHASQKGMVEMFDNNVGRSTILNAYGGKTMSSPEDISVQKFPTDGFTHAVSMASFGYNPVISRWSPYHGAYFAVLDSVAKIVAGGGNYQEIRLTFQEYFERLREDADRWGKPFAALLGSIEAQRQLEIPAIGGKDSMSGSYQDIDVPPTLISFAVSPNHSSKIKSATLQKQGSKLSVLIPNLTEDHLVEESNMKSVFNFIYSNNAKIHSAATVKFGGIAETLANMAFGNEIGFTSTPLSDQIELMKFYPAAIILEHSEELNIPTELQANYQFLGTTNSSSELNFNGISVSISEAKNAWNGTFEELFPTNVRSTKNDRKNLEILTSDVKNPKSKIVYQKSKIVNPKVFIPSFPGTNSEYDSAKAFRKEGANTEIIVFKNLSEKDIEETVDAYAKAIDNAQIMFIPGGFSAADEPDGSGKFIATVLRNEKIKDSVHRLLDRGGLVLGICNGFQGLIKSGLLPYGEIRELEEDTPTLTFNEIGRHITQIARIRVADSHSPWLKGMAGQEYWIPFSHGEGRFVADEPNLRKLYEQNQIATQYIDLDGNISLERPYNPNGSVNGIEGIVSPCGKVFGRMGHPERFEEGLFQNIPDMEVMNIFKNGVEYFK</sequence>
<dbReference type="SUPFAM" id="SSF56042">
    <property type="entry name" value="PurM C-terminal domain-like"/>
    <property type="match status" value="2"/>
</dbReference>
<proteinExistence type="predicted"/>
<name>A0ABV2LUM6_9FLAO</name>
<evidence type="ECO:0000256" key="6">
    <source>
        <dbReference type="ARBA" id="ARBA00022842"/>
    </source>
</evidence>
<dbReference type="InterPro" id="IPR036921">
    <property type="entry name" value="PurM-like_N_sf"/>
</dbReference>
<keyword evidence="3" id="KW-0547">Nucleotide-binding</keyword>
<gene>
    <name evidence="9" type="ORF">ABID46_001723</name>
</gene>
<comment type="caution">
    <text evidence="9">The sequence shown here is derived from an EMBL/GenBank/DDBJ whole genome shotgun (WGS) entry which is preliminary data.</text>
</comment>
<dbReference type="PANTHER" id="PTHR10099">
    <property type="entry name" value="PHOSPHORIBOSYLFORMYLGLYCINAMIDINE SYNTHASE"/>
    <property type="match status" value="1"/>
</dbReference>
<dbReference type="GO" id="GO:0004642">
    <property type="term" value="F:phosphoribosylformylglycinamidine synthase activity"/>
    <property type="evidence" value="ECO:0007669"/>
    <property type="project" value="UniProtKB-EC"/>
</dbReference>
<keyword evidence="2" id="KW-0479">Metal-binding</keyword>
<dbReference type="InterPro" id="IPR041609">
    <property type="entry name" value="PurL_linker"/>
</dbReference>
<feature type="domain" description="Phosphoribosylformylglycinamidine synthase linker" evidence="8">
    <location>
        <begin position="178"/>
        <end position="226"/>
    </location>
</feature>
<dbReference type="Gene3D" id="1.10.8.750">
    <property type="entry name" value="Phosphoribosylformylglycinamidine synthase, linker domain"/>
    <property type="match status" value="1"/>
</dbReference>
<dbReference type="InterPro" id="IPR036676">
    <property type="entry name" value="PurM-like_C_sf"/>
</dbReference>
<dbReference type="RefSeq" id="WP_354509061.1">
    <property type="nucleotide sequence ID" value="NZ_JBEPMO010000009.1"/>
</dbReference>
<organism evidence="9 10">
    <name type="scientific">Moheibacter stercoris</name>
    <dbReference type="NCBI Taxonomy" id="1628251"/>
    <lineage>
        <taxon>Bacteria</taxon>
        <taxon>Pseudomonadati</taxon>
        <taxon>Bacteroidota</taxon>
        <taxon>Flavobacteriia</taxon>
        <taxon>Flavobacteriales</taxon>
        <taxon>Weeksellaceae</taxon>
        <taxon>Moheibacter</taxon>
    </lineage>
</organism>
<reference evidence="9 10" key="1">
    <citation type="submission" date="2024-06" db="EMBL/GenBank/DDBJ databases">
        <title>Genomic Encyclopedia of Type Strains, Phase IV (KMG-IV): sequencing the most valuable type-strain genomes for metagenomic binning, comparative biology and taxonomic classification.</title>
        <authorList>
            <person name="Goeker M."/>
        </authorList>
    </citation>
    <scope>NUCLEOTIDE SEQUENCE [LARGE SCALE GENOMIC DNA]</scope>
    <source>
        <strain evidence="9 10">DSM 29388</strain>
    </source>
</reference>
<evidence type="ECO:0000256" key="1">
    <source>
        <dbReference type="ARBA" id="ARBA00022598"/>
    </source>
</evidence>
<evidence type="ECO:0000256" key="4">
    <source>
        <dbReference type="ARBA" id="ARBA00022755"/>
    </source>
</evidence>
<dbReference type="SMART" id="SM01211">
    <property type="entry name" value="GATase_5"/>
    <property type="match status" value="1"/>
</dbReference>
<keyword evidence="10" id="KW-1185">Reference proteome</keyword>
<dbReference type="InterPro" id="IPR029062">
    <property type="entry name" value="Class_I_gatase-like"/>
</dbReference>
<dbReference type="Pfam" id="PF02769">
    <property type="entry name" value="AIRS_C"/>
    <property type="match status" value="1"/>
</dbReference>
<keyword evidence="6" id="KW-0460">Magnesium</keyword>
<dbReference type="EMBL" id="JBEPMO010000009">
    <property type="protein sequence ID" value="MET3732136.1"/>
    <property type="molecule type" value="Genomic_DNA"/>
</dbReference>
<evidence type="ECO:0000313" key="9">
    <source>
        <dbReference type="EMBL" id="MET3732136.1"/>
    </source>
</evidence>
<keyword evidence="4" id="KW-0658">Purine biosynthesis</keyword>
<evidence type="ECO:0000313" key="10">
    <source>
        <dbReference type="Proteomes" id="UP001549146"/>
    </source>
</evidence>
<dbReference type="NCBIfam" id="TIGR01857">
    <property type="entry name" value="FGAM-synthase"/>
    <property type="match status" value="1"/>
</dbReference>
<dbReference type="Pfam" id="PF13507">
    <property type="entry name" value="GATase_5"/>
    <property type="match status" value="1"/>
</dbReference>
<evidence type="ECO:0000256" key="5">
    <source>
        <dbReference type="ARBA" id="ARBA00022840"/>
    </source>
</evidence>
<dbReference type="EC" id="6.3.5.3" evidence="9"/>
<evidence type="ECO:0000259" key="7">
    <source>
        <dbReference type="Pfam" id="PF02769"/>
    </source>
</evidence>
<accession>A0ABV2LUM6</accession>
<dbReference type="Gene3D" id="3.90.650.10">
    <property type="entry name" value="PurM-like C-terminal domain"/>
    <property type="match status" value="1"/>
</dbReference>
<keyword evidence="5" id="KW-0067">ATP-binding</keyword>
<dbReference type="Gene3D" id="3.30.1330.10">
    <property type="entry name" value="PurM-like, N-terminal domain"/>
    <property type="match status" value="2"/>
</dbReference>
<dbReference type="Pfam" id="PF18072">
    <property type="entry name" value="FGAR-AT_linker"/>
    <property type="match status" value="1"/>
</dbReference>
<dbReference type="Proteomes" id="UP001549146">
    <property type="component" value="Unassembled WGS sequence"/>
</dbReference>
<dbReference type="PROSITE" id="PS51273">
    <property type="entry name" value="GATASE_TYPE_1"/>
    <property type="match status" value="1"/>
</dbReference>
<feature type="domain" description="PurM-like C-terminal" evidence="7">
    <location>
        <begin position="436"/>
        <end position="587"/>
    </location>
</feature>